<dbReference type="EMBL" id="UYWX01024030">
    <property type="protein sequence ID" value="VDM36386.1"/>
    <property type="molecule type" value="Genomic_DNA"/>
</dbReference>
<evidence type="ECO:0000256" key="2">
    <source>
        <dbReference type="ARBA" id="ARBA00022980"/>
    </source>
</evidence>
<dbReference type="Gene3D" id="2.30.30.30">
    <property type="match status" value="1"/>
</dbReference>
<dbReference type="AlphaFoldDB" id="A0A0R3XCZ5"/>
<dbReference type="InterPro" id="IPR014722">
    <property type="entry name" value="Rib_uL2_dom2"/>
</dbReference>
<keyword evidence="6" id="KW-1185">Reference proteome</keyword>
<sequence length="142" mass="16293">MRNLVQVEGLNLRYRSSENTGTLISEENYLEINKEVYFSVALIDPLDRTPCEAVWRYDSQGNRVRVSKRSGHLLPLPTAARILDDLTDPVTAEAGEKDTPAEVVTKATVDFVASPRLETFEEELTRVYAPEEKRQRMPTFWY</sequence>
<dbReference type="InterPro" id="IPR008991">
    <property type="entry name" value="Translation_prot_SH3-like_sf"/>
</dbReference>
<gene>
    <name evidence="5" type="ORF">TTAC_LOCUS11406</name>
</gene>
<evidence type="ECO:0000256" key="1">
    <source>
        <dbReference type="ARBA" id="ARBA00010618"/>
    </source>
</evidence>
<dbReference type="STRING" id="6205.A0A0R3XCZ5"/>
<evidence type="ECO:0000259" key="4">
    <source>
        <dbReference type="Pfam" id="PF17136"/>
    </source>
</evidence>
<keyword evidence="2" id="KW-0689">Ribosomal protein</keyword>
<dbReference type="GO" id="GO:0005840">
    <property type="term" value="C:ribosome"/>
    <property type="evidence" value="ECO:0007669"/>
    <property type="project" value="InterPro"/>
</dbReference>
<comment type="similarity">
    <text evidence="1">Belongs to the universal ribosomal protein uL24 family.</text>
</comment>
<dbReference type="WBParaSite" id="TTAC_0001142201-mRNA-1">
    <property type="protein sequence ID" value="TTAC_0001142201-mRNA-1"/>
    <property type="gene ID" value="TTAC_0001142201"/>
</dbReference>
<keyword evidence="3" id="KW-0687">Ribonucleoprotein</keyword>
<dbReference type="GO" id="GO:0003735">
    <property type="term" value="F:structural constituent of ribosome"/>
    <property type="evidence" value="ECO:0007669"/>
    <property type="project" value="InterPro"/>
</dbReference>
<reference evidence="5 6" key="2">
    <citation type="submission" date="2018-11" db="EMBL/GenBank/DDBJ databases">
        <authorList>
            <consortium name="Pathogen Informatics"/>
        </authorList>
    </citation>
    <scope>NUCLEOTIDE SEQUENCE [LARGE SCALE GENOMIC DNA]</scope>
</reference>
<dbReference type="Proteomes" id="UP000274429">
    <property type="component" value="Unassembled WGS sequence"/>
</dbReference>
<protein>
    <submittedName>
        <fullName evidence="7">Mitochondrial ribosomal protein L23</fullName>
    </submittedName>
</protein>
<evidence type="ECO:0000313" key="7">
    <source>
        <dbReference type="WBParaSite" id="TTAC_0001142201-mRNA-1"/>
    </source>
</evidence>
<reference evidence="7" key="1">
    <citation type="submission" date="2017-02" db="UniProtKB">
        <authorList>
            <consortium name="WormBaseParasite"/>
        </authorList>
    </citation>
    <scope>IDENTIFICATION</scope>
</reference>
<evidence type="ECO:0000313" key="5">
    <source>
        <dbReference type="EMBL" id="VDM36386.1"/>
    </source>
</evidence>
<evidence type="ECO:0000313" key="6">
    <source>
        <dbReference type="Proteomes" id="UP000274429"/>
    </source>
</evidence>
<dbReference type="InterPro" id="IPR057264">
    <property type="entry name" value="Ribosomal_uL24_C"/>
</dbReference>
<proteinExistence type="inferred from homology"/>
<evidence type="ECO:0000256" key="3">
    <source>
        <dbReference type="ARBA" id="ARBA00023274"/>
    </source>
</evidence>
<dbReference type="GO" id="GO:0006412">
    <property type="term" value="P:translation"/>
    <property type="evidence" value="ECO:0007669"/>
    <property type="project" value="InterPro"/>
</dbReference>
<dbReference type="PANTHER" id="PTHR12903">
    <property type="entry name" value="MITOCHONDRIAL RIBOSOMAL PROTEIN L24"/>
    <property type="match status" value="1"/>
</dbReference>
<feature type="domain" description="Large ribosomal subunit protein uL24 C-terminal" evidence="4">
    <location>
        <begin position="39"/>
        <end position="73"/>
    </location>
</feature>
<dbReference type="OrthoDB" id="359154at2759"/>
<dbReference type="Pfam" id="PF17136">
    <property type="entry name" value="ribosomal_L24"/>
    <property type="match status" value="1"/>
</dbReference>
<dbReference type="SUPFAM" id="SSF50104">
    <property type="entry name" value="Translation proteins SH3-like domain"/>
    <property type="match status" value="1"/>
</dbReference>
<accession>A0A0R3XCZ5</accession>
<name>A0A0R3XCZ5_HYDTA</name>
<dbReference type="InterPro" id="IPR003256">
    <property type="entry name" value="Ribosomal_uL24"/>
</dbReference>
<organism evidence="7">
    <name type="scientific">Hydatigena taeniaeformis</name>
    <name type="common">Feline tapeworm</name>
    <name type="synonym">Taenia taeniaeformis</name>
    <dbReference type="NCBI Taxonomy" id="6205"/>
    <lineage>
        <taxon>Eukaryota</taxon>
        <taxon>Metazoa</taxon>
        <taxon>Spiralia</taxon>
        <taxon>Lophotrochozoa</taxon>
        <taxon>Platyhelminthes</taxon>
        <taxon>Cestoda</taxon>
        <taxon>Eucestoda</taxon>
        <taxon>Cyclophyllidea</taxon>
        <taxon>Taeniidae</taxon>
        <taxon>Hydatigera</taxon>
    </lineage>
</organism>